<name>A0ABP9IC39_9ACTN</name>
<feature type="transmembrane region" description="Helical" evidence="2">
    <location>
        <begin position="61"/>
        <end position="82"/>
    </location>
</feature>
<sequence length="438" mass="45367">MSRTTRNAPRPDDGHDSPEADLEALMPGALRAASDDFPSASPDLAARAEVRGRRLRRTRNLRAAIAIGALATVAIGGTVAVARLGDGAGASASGRQVPAPAAVPTAGSTPEAPEVSADEVMRIFKSMLPEGGSYTEERSAGTAPDARGMTGPAYAGLVYKNARGTSAVGVDISVPYPTNLSSTAACMPEQVRPHEDCTVEARPDGTKIARIKGFTYPNSDTGQKWWRVSVLRADGVAVAVETYGGGGEKATTKSVDPVFTLDQLSAIALSPAWDPVAAAVPRPDTGKERTRKDYNGEAILGALKALLPAGTTVSSPFAQGGYATVVADDGKGKSAIGVNVQAGATPTPCRDTVACTDSTLPDGTKVQVAEVANDKDGNAKVYTAEAIRPDGRRVVVRLVNANSEAAKATRTTPLLTLDQLKALATDPRWDTIPLTDAR</sequence>
<feature type="region of interest" description="Disordered" evidence="1">
    <location>
        <begin position="88"/>
        <end position="116"/>
    </location>
</feature>
<feature type="region of interest" description="Disordered" evidence="1">
    <location>
        <begin position="1"/>
        <end position="21"/>
    </location>
</feature>
<dbReference type="RefSeq" id="WP_345680603.1">
    <property type="nucleotide sequence ID" value="NZ_BAABHS010000050.1"/>
</dbReference>
<evidence type="ECO:0000313" key="4">
    <source>
        <dbReference type="Proteomes" id="UP001500466"/>
    </source>
</evidence>
<evidence type="ECO:0000313" key="3">
    <source>
        <dbReference type="EMBL" id="GAA4993648.1"/>
    </source>
</evidence>
<keyword evidence="2" id="KW-1133">Transmembrane helix</keyword>
<organism evidence="3 4">
    <name type="scientific">Yinghuangia aomiensis</name>
    <dbReference type="NCBI Taxonomy" id="676205"/>
    <lineage>
        <taxon>Bacteria</taxon>
        <taxon>Bacillati</taxon>
        <taxon>Actinomycetota</taxon>
        <taxon>Actinomycetes</taxon>
        <taxon>Kitasatosporales</taxon>
        <taxon>Streptomycetaceae</taxon>
        <taxon>Yinghuangia</taxon>
    </lineage>
</organism>
<keyword evidence="2" id="KW-0472">Membrane</keyword>
<dbReference type="EMBL" id="BAABHS010000050">
    <property type="protein sequence ID" value="GAA4993648.1"/>
    <property type="molecule type" value="Genomic_DNA"/>
</dbReference>
<protein>
    <recommendedName>
        <fullName evidence="5">LigA protein</fullName>
    </recommendedName>
</protein>
<feature type="compositionally biased region" description="Basic and acidic residues" evidence="1">
    <location>
        <begin position="9"/>
        <end position="18"/>
    </location>
</feature>
<evidence type="ECO:0000256" key="1">
    <source>
        <dbReference type="SAM" id="MobiDB-lite"/>
    </source>
</evidence>
<proteinExistence type="predicted"/>
<keyword evidence="4" id="KW-1185">Reference proteome</keyword>
<dbReference type="Proteomes" id="UP001500466">
    <property type="component" value="Unassembled WGS sequence"/>
</dbReference>
<accession>A0ABP9IC39</accession>
<keyword evidence="2" id="KW-0812">Transmembrane</keyword>
<gene>
    <name evidence="3" type="ORF">GCM10023205_77900</name>
</gene>
<evidence type="ECO:0000256" key="2">
    <source>
        <dbReference type="SAM" id="Phobius"/>
    </source>
</evidence>
<comment type="caution">
    <text evidence="3">The sequence shown here is derived from an EMBL/GenBank/DDBJ whole genome shotgun (WGS) entry which is preliminary data.</text>
</comment>
<reference evidence="4" key="1">
    <citation type="journal article" date="2019" name="Int. J. Syst. Evol. Microbiol.">
        <title>The Global Catalogue of Microorganisms (GCM) 10K type strain sequencing project: providing services to taxonomists for standard genome sequencing and annotation.</title>
        <authorList>
            <consortium name="The Broad Institute Genomics Platform"/>
            <consortium name="The Broad Institute Genome Sequencing Center for Infectious Disease"/>
            <person name="Wu L."/>
            <person name="Ma J."/>
        </authorList>
    </citation>
    <scope>NUCLEOTIDE SEQUENCE [LARGE SCALE GENOMIC DNA]</scope>
    <source>
        <strain evidence="4">JCM 17986</strain>
    </source>
</reference>
<evidence type="ECO:0008006" key="5">
    <source>
        <dbReference type="Google" id="ProtNLM"/>
    </source>
</evidence>